<protein>
    <submittedName>
        <fullName evidence="2">TIR domain-containing protein</fullName>
    </submittedName>
</protein>
<evidence type="ECO:0000313" key="3">
    <source>
        <dbReference type="Proteomes" id="UP000280197"/>
    </source>
</evidence>
<evidence type="ECO:0000259" key="1">
    <source>
        <dbReference type="PROSITE" id="PS50104"/>
    </source>
</evidence>
<sequence length="253" mass="28444">MACALPLRRQPRSALAWLWLVCAGCPSHQVVPSLVLGRGSERSAPCGSLQFHRSISLGDRRVKGVIFTEERADRSCAKWDEVAEIFINYRKEGGAYAAALLDELLSSRFGERHIFRAARSIAPGSDYSESILEAVAGCAVLLVIIDSEWLDRLNPEARDSTPRKDWVLREIEEAFKWERTVVPVLLSGAECLDEGKLPQSLARVARLQYLRFDYRNIRQDVNFIAEQLSKVCPPLQNVAEGADRESISPRRLH</sequence>
<dbReference type="AlphaFoldDB" id="A0A3S9I7R8"/>
<dbReference type="Pfam" id="PF13676">
    <property type="entry name" value="TIR_2"/>
    <property type="match status" value="1"/>
</dbReference>
<accession>A0A3S9I7R8</accession>
<dbReference type="PROSITE" id="PS50104">
    <property type="entry name" value="TIR"/>
    <property type="match status" value="1"/>
</dbReference>
<evidence type="ECO:0000313" key="2">
    <source>
        <dbReference type="EMBL" id="AZP20411.1"/>
    </source>
</evidence>
<dbReference type="InterPro" id="IPR000157">
    <property type="entry name" value="TIR_dom"/>
</dbReference>
<name>A0A3S9I7R8_9ACTN</name>
<organism evidence="2 3">
    <name type="scientific">Streptomyces aquilus</name>
    <dbReference type="NCBI Taxonomy" id="2548456"/>
    <lineage>
        <taxon>Bacteria</taxon>
        <taxon>Bacillati</taxon>
        <taxon>Actinomycetota</taxon>
        <taxon>Actinomycetes</taxon>
        <taxon>Kitasatosporales</taxon>
        <taxon>Streptomycetaceae</taxon>
        <taxon>Streptomyces</taxon>
    </lineage>
</organism>
<dbReference type="KEGG" id="saqu:EJC51_32655"/>
<dbReference type="InterPro" id="IPR035897">
    <property type="entry name" value="Toll_tir_struct_dom_sf"/>
</dbReference>
<feature type="domain" description="TIR" evidence="1">
    <location>
        <begin position="81"/>
        <end position="232"/>
    </location>
</feature>
<proteinExistence type="predicted"/>
<reference evidence="2 3" key="1">
    <citation type="submission" date="2018-12" db="EMBL/GenBank/DDBJ databases">
        <authorList>
            <person name="Li K."/>
        </authorList>
    </citation>
    <scope>NUCLEOTIDE SEQUENCE [LARGE SCALE GENOMIC DNA]</scope>
    <source>
        <strain evidence="3">CR22</strain>
    </source>
</reference>
<gene>
    <name evidence="2" type="ORF">EJC51_32655</name>
</gene>
<keyword evidence="3" id="KW-1185">Reference proteome</keyword>
<dbReference type="Proteomes" id="UP000280197">
    <property type="component" value="Chromosome"/>
</dbReference>
<dbReference type="SUPFAM" id="SSF52200">
    <property type="entry name" value="Toll/Interleukin receptor TIR domain"/>
    <property type="match status" value="1"/>
</dbReference>
<dbReference type="EMBL" id="CP034463">
    <property type="protein sequence ID" value="AZP20411.1"/>
    <property type="molecule type" value="Genomic_DNA"/>
</dbReference>
<dbReference type="Gene3D" id="3.40.50.10140">
    <property type="entry name" value="Toll/interleukin-1 receptor homology (TIR) domain"/>
    <property type="match status" value="1"/>
</dbReference>
<dbReference type="GO" id="GO:0007165">
    <property type="term" value="P:signal transduction"/>
    <property type="evidence" value="ECO:0007669"/>
    <property type="project" value="InterPro"/>
</dbReference>